<dbReference type="Proteomes" id="UP000320055">
    <property type="component" value="Unassembled WGS sequence"/>
</dbReference>
<feature type="domain" description="C-methyltransferase" evidence="2">
    <location>
        <begin position="250"/>
        <end position="404"/>
    </location>
</feature>
<dbReference type="Pfam" id="PF08484">
    <property type="entry name" value="Methyltransf_14"/>
    <property type="match status" value="1"/>
</dbReference>
<dbReference type="Pfam" id="PF13489">
    <property type="entry name" value="Methyltransf_23"/>
    <property type="match status" value="1"/>
</dbReference>
<dbReference type="InterPro" id="IPR029063">
    <property type="entry name" value="SAM-dependent_MTases_sf"/>
</dbReference>
<reference evidence="3 4" key="1">
    <citation type="submission" date="2019-01" db="EMBL/GenBank/DDBJ databases">
        <authorList>
            <person name="Brito A."/>
        </authorList>
    </citation>
    <scope>NUCLEOTIDE SEQUENCE [LARGE SCALE GENOMIC DNA]</scope>
    <source>
        <strain evidence="3">1</strain>
    </source>
</reference>
<keyword evidence="4" id="KW-1185">Reference proteome</keyword>
<dbReference type="GO" id="GO:0008168">
    <property type="term" value="F:methyltransferase activity"/>
    <property type="evidence" value="ECO:0007669"/>
    <property type="project" value="UniProtKB-KW"/>
</dbReference>
<keyword evidence="3" id="KW-0808">Transferase</keyword>
<keyword evidence="3" id="KW-0489">Methyltransferase</keyword>
<protein>
    <submittedName>
        <fullName evidence="3">Methyltransferase family protein</fullName>
    </submittedName>
</protein>
<dbReference type="GO" id="GO:0032259">
    <property type="term" value="P:methylation"/>
    <property type="evidence" value="ECO:0007669"/>
    <property type="project" value="UniProtKB-KW"/>
</dbReference>
<dbReference type="Gene3D" id="3.40.50.150">
    <property type="entry name" value="Vaccinia Virus protein VP39"/>
    <property type="match status" value="1"/>
</dbReference>
<dbReference type="InterPro" id="IPR038576">
    <property type="entry name" value="Methyltransf_Zn-bd_dom_put_sf"/>
</dbReference>
<dbReference type="Gene3D" id="6.20.50.110">
    <property type="entry name" value="Methyltransferase, zinc-binding domain"/>
    <property type="match status" value="1"/>
</dbReference>
<dbReference type="SUPFAM" id="SSF53335">
    <property type="entry name" value="S-adenosyl-L-methionine-dependent methyltransferases"/>
    <property type="match status" value="1"/>
</dbReference>
<dbReference type="Gene3D" id="6.10.250.3100">
    <property type="match status" value="1"/>
</dbReference>
<dbReference type="PANTHER" id="PTHR43861">
    <property type="entry name" value="TRANS-ACONITATE 2-METHYLTRANSFERASE-RELATED"/>
    <property type="match status" value="1"/>
</dbReference>
<evidence type="ECO:0000313" key="4">
    <source>
        <dbReference type="Proteomes" id="UP000320055"/>
    </source>
</evidence>
<dbReference type="Gene3D" id="3.40.50.720">
    <property type="entry name" value="NAD(P)-binding Rossmann-like Domain"/>
    <property type="match status" value="1"/>
</dbReference>
<feature type="domain" description="Methyltransferase putative zinc binding" evidence="1">
    <location>
        <begin position="8"/>
        <end position="69"/>
    </location>
</feature>
<dbReference type="OrthoDB" id="9815644at2"/>
<gene>
    <name evidence="3" type="ORF">H1P_1000011</name>
</gene>
<dbReference type="EMBL" id="CAACVJ010000003">
    <property type="protein sequence ID" value="VEP11340.1"/>
    <property type="molecule type" value="Genomic_DNA"/>
</dbReference>
<dbReference type="Pfam" id="PF08421">
    <property type="entry name" value="Methyltransf_13"/>
    <property type="match status" value="1"/>
</dbReference>
<organism evidence="3 4">
    <name type="scientific">Hyella patelloides LEGE 07179</name>
    <dbReference type="NCBI Taxonomy" id="945734"/>
    <lineage>
        <taxon>Bacteria</taxon>
        <taxon>Bacillati</taxon>
        <taxon>Cyanobacteriota</taxon>
        <taxon>Cyanophyceae</taxon>
        <taxon>Pleurocapsales</taxon>
        <taxon>Hyellaceae</taxon>
        <taxon>Hyella</taxon>
    </lineage>
</organism>
<name>A0A563VIS9_9CYAN</name>
<dbReference type="InterPro" id="IPR013691">
    <property type="entry name" value="MeTrfase_14"/>
</dbReference>
<dbReference type="InterPro" id="IPR013630">
    <property type="entry name" value="Methyltransf_Zn-bd_dom_put"/>
</dbReference>
<sequence>MKNSQKNCISCGNSNLDVTISFGYTPLADNLLTKDQLSEPEYTAPLDLAFCPDCGTVQITEHVPPEILFCQDYPYFSSISPSLMKHFGESAKNLIKTRSLDSNSLVIEAASNDGYMLKNFVEAGVPVLGIDPASGPAKAAQKAGINTMCTFFTEELASQLKAEGKAADLFLANNVLAHVPDLNGFVKGVKILLKDTGVAVIEAPYVVDLVEHCEFDTIYHQHLCYFSVTALDNLFRRHGLYFNHVERTAIHGGSLRIYVEPTENVQESVKSLLDLESKSGVDDIEYYRSFAERVTAFKYSMLDLLWDLKKQGKRIVGYGAAAKANTMLSYLGIDKTLLDYVVDLNTFKQGRFYSVNHLPIFAPSKLMEDKPDYVLILAWNFAQEIMQQQEAYRATGGKFIVPIPEPKIYE</sequence>
<dbReference type="PANTHER" id="PTHR43861:SF5">
    <property type="entry name" value="BLL5978 PROTEIN"/>
    <property type="match status" value="1"/>
</dbReference>
<evidence type="ECO:0000313" key="3">
    <source>
        <dbReference type="EMBL" id="VEP11340.1"/>
    </source>
</evidence>
<accession>A0A563VIS9</accession>
<evidence type="ECO:0000259" key="1">
    <source>
        <dbReference type="Pfam" id="PF08421"/>
    </source>
</evidence>
<proteinExistence type="predicted"/>
<evidence type="ECO:0000259" key="2">
    <source>
        <dbReference type="Pfam" id="PF08484"/>
    </source>
</evidence>
<dbReference type="RefSeq" id="WP_144868630.1">
    <property type="nucleotide sequence ID" value="NZ_LR213856.1"/>
</dbReference>
<dbReference type="AlphaFoldDB" id="A0A563VIS9"/>